<reference evidence="3 5" key="1">
    <citation type="journal article" date="2017" name="Nat. Microbiol.">
        <title>Natural product diversity associated with the nematode symbionts Photorhabdus and Xenorhabdus.</title>
        <authorList>
            <person name="Tobias N.J."/>
            <person name="Wolff H."/>
            <person name="Djahanschiri B."/>
            <person name="Grundmann F."/>
            <person name="Kronenwerth M."/>
            <person name="Shi Y.M."/>
            <person name="Simonyi S."/>
            <person name="Grun P."/>
            <person name="Shapiro-Ilan D."/>
            <person name="Pidot S.J."/>
            <person name="Stinear T.P."/>
            <person name="Ebersberger I."/>
            <person name="Bode H.B."/>
        </authorList>
    </citation>
    <scope>NUCLEOTIDE SEQUENCE [LARGE SCALE GENOMIC DNA]</scope>
    <source>
        <strain evidence="3 5">DSM 16337</strain>
    </source>
</reference>
<evidence type="ECO:0000313" key="4">
    <source>
        <dbReference type="EMBL" id="RKE90670.1"/>
    </source>
</evidence>
<name>A0A2D0IJZ5_9GAMM</name>
<evidence type="ECO:0000259" key="2">
    <source>
        <dbReference type="Pfam" id="PF13166"/>
    </source>
</evidence>
<evidence type="ECO:0000313" key="5">
    <source>
        <dbReference type="Proteomes" id="UP000225605"/>
    </source>
</evidence>
<proteinExistence type="predicted"/>
<accession>A0A2D0IJZ5</accession>
<comment type="caution">
    <text evidence="3">The sequence shown here is derived from an EMBL/GenBank/DDBJ whole genome shotgun (WGS) entry which is preliminary data.</text>
</comment>
<sequence>MGYLKIRNVASYHKTEYLELDLSKKITLIYGQNGSGKSTIAGYFNYSNSEKYKECKSNLNENYNYIVYNKKFTDDNFYNNDKQPGIFTLNKENKEVEIEINKIEITLKNLDKSHVDLIKQKMELTDKINKDELHFQNRVWNECYKIRNGYDYNLLIVMNVQIISYNSVMHFYGF</sequence>
<dbReference type="InterPro" id="IPR027417">
    <property type="entry name" value="P-loop_NTPase"/>
</dbReference>
<protein>
    <submittedName>
        <fullName evidence="4">AAA domain-containing protein</fullName>
    </submittedName>
    <submittedName>
        <fullName evidence="3">DNA replication and repair protein RecF</fullName>
    </submittedName>
</protein>
<gene>
    <name evidence="3" type="primary">recF_2</name>
    <name evidence="4" type="ORF">BDE27_2553</name>
    <name evidence="3" type="ORF">Xehl_03977</name>
</gene>
<feature type="domain" description="Protein CR006 P-loop" evidence="2">
    <location>
        <begin position="9"/>
        <end position="147"/>
    </location>
</feature>
<dbReference type="EMBL" id="RAQI01000003">
    <property type="protein sequence ID" value="RKE90670.1"/>
    <property type="molecule type" value="Genomic_DNA"/>
</dbReference>
<dbReference type="RefSeq" id="WP_120211363.1">
    <property type="nucleotide sequence ID" value="NZ_CAWOAK010000003.1"/>
</dbReference>
<keyword evidence="6" id="KW-1185">Reference proteome</keyword>
<dbReference type="Proteomes" id="UP000283568">
    <property type="component" value="Unassembled WGS sequence"/>
</dbReference>
<dbReference type="SUPFAM" id="SSF52540">
    <property type="entry name" value="P-loop containing nucleoside triphosphate hydrolases"/>
    <property type="match status" value="1"/>
</dbReference>
<dbReference type="EMBL" id="NIBT01000043">
    <property type="protein sequence ID" value="PHM22079.1"/>
    <property type="molecule type" value="Genomic_DNA"/>
</dbReference>
<evidence type="ECO:0000256" key="1">
    <source>
        <dbReference type="SAM" id="Coils"/>
    </source>
</evidence>
<reference evidence="4 6" key="2">
    <citation type="submission" date="2018-09" db="EMBL/GenBank/DDBJ databases">
        <title>Genomic Encyclopedia of Archaeal and Bacterial Type Strains, Phase II (KMG-II): from individual species to whole genera.</title>
        <authorList>
            <person name="Goeker M."/>
        </authorList>
    </citation>
    <scope>NUCLEOTIDE SEQUENCE [LARGE SCALE GENOMIC DNA]</scope>
    <source>
        <strain evidence="4 6">DSM 16337</strain>
    </source>
</reference>
<feature type="coiled-coil region" evidence="1">
    <location>
        <begin position="86"/>
        <end position="113"/>
    </location>
</feature>
<dbReference type="Pfam" id="PF13166">
    <property type="entry name" value="AAA_13"/>
    <property type="match status" value="1"/>
</dbReference>
<evidence type="ECO:0000313" key="6">
    <source>
        <dbReference type="Proteomes" id="UP000283568"/>
    </source>
</evidence>
<dbReference type="Proteomes" id="UP000225605">
    <property type="component" value="Unassembled WGS sequence"/>
</dbReference>
<organism evidence="3 5">
    <name type="scientific">Xenorhabdus ehlersii</name>
    <dbReference type="NCBI Taxonomy" id="290111"/>
    <lineage>
        <taxon>Bacteria</taxon>
        <taxon>Pseudomonadati</taxon>
        <taxon>Pseudomonadota</taxon>
        <taxon>Gammaproteobacteria</taxon>
        <taxon>Enterobacterales</taxon>
        <taxon>Morganellaceae</taxon>
        <taxon>Xenorhabdus</taxon>
    </lineage>
</organism>
<evidence type="ECO:0000313" key="3">
    <source>
        <dbReference type="EMBL" id="PHM22079.1"/>
    </source>
</evidence>
<dbReference type="AlphaFoldDB" id="A0A2D0IJZ5"/>
<keyword evidence="1" id="KW-0175">Coiled coil</keyword>
<dbReference type="OrthoDB" id="9795565at2"/>
<dbReference type="Gene3D" id="3.40.50.300">
    <property type="entry name" value="P-loop containing nucleotide triphosphate hydrolases"/>
    <property type="match status" value="1"/>
</dbReference>
<dbReference type="InterPro" id="IPR026866">
    <property type="entry name" value="CR006_AAA"/>
</dbReference>